<gene>
    <name evidence="1" type="ORF">LTR37_008775</name>
</gene>
<evidence type="ECO:0000313" key="1">
    <source>
        <dbReference type="EMBL" id="KAK3712890.1"/>
    </source>
</evidence>
<keyword evidence="2" id="KW-1185">Reference proteome</keyword>
<dbReference type="EMBL" id="JAUTXU010000066">
    <property type="protein sequence ID" value="KAK3712890.1"/>
    <property type="molecule type" value="Genomic_DNA"/>
</dbReference>
<accession>A0ACC3N9N3</accession>
<proteinExistence type="predicted"/>
<organism evidence="1 2">
    <name type="scientific">Vermiconidia calcicola</name>
    <dbReference type="NCBI Taxonomy" id="1690605"/>
    <lineage>
        <taxon>Eukaryota</taxon>
        <taxon>Fungi</taxon>
        <taxon>Dikarya</taxon>
        <taxon>Ascomycota</taxon>
        <taxon>Pezizomycotina</taxon>
        <taxon>Dothideomycetes</taxon>
        <taxon>Dothideomycetidae</taxon>
        <taxon>Mycosphaerellales</taxon>
        <taxon>Extremaceae</taxon>
        <taxon>Vermiconidia</taxon>
    </lineage>
</organism>
<comment type="caution">
    <text evidence="1">The sequence shown here is derived from an EMBL/GenBank/DDBJ whole genome shotgun (WGS) entry which is preliminary data.</text>
</comment>
<evidence type="ECO:0000313" key="2">
    <source>
        <dbReference type="Proteomes" id="UP001281147"/>
    </source>
</evidence>
<name>A0ACC3N9N3_9PEZI</name>
<protein>
    <submittedName>
        <fullName evidence="1">Uncharacterized protein</fullName>
    </submittedName>
</protein>
<reference evidence="1" key="1">
    <citation type="submission" date="2023-07" db="EMBL/GenBank/DDBJ databases">
        <title>Black Yeasts Isolated from many extreme environments.</title>
        <authorList>
            <person name="Coleine C."/>
            <person name="Stajich J.E."/>
            <person name="Selbmann L."/>
        </authorList>
    </citation>
    <scope>NUCLEOTIDE SEQUENCE</scope>
    <source>
        <strain evidence="1">CCFEE 5714</strain>
    </source>
</reference>
<sequence length="523" mass="57108">MALDQGYCEYLKTCIMDDLTWTETSCRYYALVAACIFARKKEWLRGACLAGALLFPAVAALHAIVLAAVHVEGAVDMDVYGVFQFCAIGILAAPVTVRLSSTYFNNPGRNTIFAWSILILAGLLSLTVEFYRLGMHPCTHNDFGNPISPGNFTYGHAMCGLVCYPDNPQSPIRGGSSDNIFVIPVPEKFGFEMAILFAAACCIPAILLLVSMWMQILEMNWKTVHRDDDVGEMKESNKIVELIRKYLEVPLFGGAVLVVLIVGERNLFSEEVRYQTEPLANIGQWGPIVGTGLAVLGSGYLLLAEAMDQEAVREANRGRRSSMFTLGEGGDTPLLRRVARVMNKLSSYVSNPAHERFDITEFQQGQATDFPEIPGETHRNRDLSRIRSGYSQRHESEGSIRSGISRTRSRTGSFRSVSSEACVEGAAIQSMSKPAKRRDTLEVPSSPTSRPHHNSFPRNSFSNHETISTTPTSEAQSPPAIVVSDNAGSCDSPPPQSPVLETLSPISIPEPPSAPAVATKQSP</sequence>
<dbReference type="Proteomes" id="UP001281147">
    <property type="component" value="Unassembled WGS sequence"/>
</dbReference>